<name>A0A6A5C9G4_NAEFO</name>
<sequence length="165" mass="19703">MPEKVFVIIKHEHCENDLDSSMINVLKDERLAYLAAISLTLKEHELDYVFIYYIEKGEHVSPYLDHRLPPTMDEERFRGWSKSLLNVISHYKKRALMDAHSYFVNEYVKDQGTKVKSFNYLAISEYPSWCLEIPVDQLKDFLHWIRRFIKTPYYKHDSDTSIHSV</sequence>
<evidence type="ECO:0000313" key="2">
    <source>
        <dbReference type="Proteomes" id="UP000444721"/>
    </source>
</evidence>
<dbReference type="GeneID" id="68119071"/>
<dbReference type="VEuPathDB" id="AmoebaDB:FDP41_011856"/>
<dbReference type="Proteomes" id="UP000444721">
    <property type="component" value="Unassembled WGS sequence"/>
</dbReference>
<proteinExistence type="predicted"/>
<dbReference type="RefSeq" id="XP_044566708.1">
    <property type="nucleotide sequence ID" value="XM_044702311.1"/>
</dbReference>
<accession>A0A6A5C9G4</accession>
<dbReference type="AlphaFoldDB" id="A0A6A5C9G4"/>
<dbReference type="VEuPathDB" id="AmoebaDB:NfTy_022180"/>
<evidence type="ECO:0000313" key="1">
    <source>
        <dbReference type="EMBL" id="KAF0981995.1"/>
    </source>
</evidence>
<keyword evidence="2" id="KW-1185">Reference proteome</keyword>
<dbReference type="VEuPathDB" id="AmoebaDB:NF0049910"/>
<reference evidence="1 2" key="1">
    <citation type="journal article" date="2019" name="Sci. Rep.">
        <title>Nanopore sequencing improves the draft genome of the human pathogenic amoeba Naegleria fowleri.</title>
        <authorList>
            <person name="Liechti N."/>
            <person name="Schurch N."/>
            <person name="Bruggmann R."/>
            <person name="Wittwer M."/>
        </authorList>
    </citation>
    <scope>NUCLEOTIDE SEQUENCE [LARGE SCALE GENOMIC DNA]</scope>
    <source>
        <strain evidence="1 2">ATCC 30894</strain>
    </source>
</reference>
<comment type="caution">
    <text evidence="1">The sequence shown here is derived from an EMBL/GenBank/DDBJ whole genome shotgun (WGS) entry which is preliminary data.</text>
</comment>
<protein>
    <submittedName>
        <fullName evidence="1">Uncharacterized protein</fullName>
    </submittedName>
</protein>
<dbReference type="EMBL" id="VFQX01000012">
    <property type="protein sequence ID" value="KAF0981995.1"/>
    <property type="molecule type" value="Genomic_DNA"/>
</dbReference>
<gene>
    <name evidence="1" type="ORF">FDP41_011856</name>
</gene>
<organism evidence="1 2">
    <name type="scientific">Naegleria fowleri</name>
    <name type="common">Brain eating amoeba</name>
    <dbReference type="NCBI Taxonomy" id="5763"/>
    <lineage>
        <taxon>Eukaryota</taxon>
        <taxon>Discoba</taxon>
        <taxon>Heterolobosea</taxon>
        <taxon>Tetramitia</taxon>
        <taxon>Eutetramitia</taxon>
        <taxon>Vahlkampfiidae</taxon>
        <taxon>Naegleria</taxon>
    </lineage>
</organism>